<name>A0ABT7JZ09_9HYPH</name>
<evidence type="ECO:0000313" key="1">
    <source>
        <dbReference type="EMBL" id="MDL2401580.1"/>
    </source>
</evidence>
<protein>
    <submittedName>
        <fullName evidence="1">Uncharacterized protein</fullName>
    </submittedName>
</protein>
<accession>A0ABT7JZ09</accession>
<gene>
    <name evidence="1" type="ORF">PY649_21965</name>
</gene>
<evidence type="ECO:0000313" key="2">
    <source>
        <dbReference type="Proteomes" id="UP001172645"/>
    </source>
</evidence>
<organism evidence="1 2">
    <name type="scientific">Rhizobium mayense</name>
    <dbReference type="NCBI Taxonomy" id="1312184"/>
    <lineage>
        <taxon>Bacteria</taxon>
        <taxon>Pseudomonadati</taxon>
        <taxon>Pseudomonadota</taxon>
        <taxon>Alphaproteobacteria</taxon>
        <taxon>Hyphomicrobiales</taxon>
        <taxon>Rhizobiaceae</taxon>
        <taxon>Rhizobium/Agrobacterium group</taxon>
        <taxon>Rhizobium</taxon>
    </lineage>
</organism>
<dbReference type="Proteomes" id="UP001172645">
    <property type="component" value="Unassembled WGS sequence"/>
</dbReference>
<dbReference type="RefSeq" id="WP_285870811.1">
    <property type="nucleotide sequence ID" value="NZ_JARFYM010000020.1"/>
</dbReference>
<keyword evidence="2" id="KW-1185">Reference proteome</keyword>
<dbReference type="EMBL" id="JARFYM010000020">
    <property type="protein sequence ID" value="MDL2401580.1"/>
    <property type="molecule type" value="Genomic_DNA"/>
</dbReference>
<comment type="caution">
    <text evidence="1">The sequence shown here is derived from an EMBL/GenBank/DDBJ whole genome shotgun (WGS) entry which is preliminary data.</text>
</comment>
<sequence length="76" mass="8538">MTSIRQRLEKIEAAMKPSARRTFFVLADERHTDTDIAKCLAAHGYSLLDNDLLIMWRSIGPGEVITDPELLSATVH</sequence>
<reference evidence="1" key="1">
    <citation type="submission" date="2023-06" db="EMBL/GenBank/DDBJ databases">
        <title>Phylogenetic Diversity of Rhizobium strains.</title>
        <authorList>
            <person name="Moura F.T."/>
            <person name="Helene L.C.F."/>
            <person name="Hungria M."/>
        </authorList>
    </citation>
    <scope>NUCLEOTIDE SEQUENCE</scope>
    <source>
        <strain evidence="1">CCGE526</strain>
    </source>
</reference>
<proteinExistence type="predicted"/>